<dbReference type="PANTHER" id="PTHR32243:SF18">
    <property type="entry name" value="INNER MEMBRANE ABC TRANSPORTER PERMEASE PROTEIN YCJP"/>
    <property type="match status" value="1"/>
</dbReference>
<dbReference type="InterPro" id="IPR035906">
    <property type="entry name" value="MetI-like_sf"/>
</dbReference>
<dbReference type="RefSeq" id="WP_369018251.1">
    <property type="nucleotide sequence ID" value="NZ_CP121689.1"/>
</dbReference>
<feature type="transmembrane region" description="Helical" evidence="7">
    <location>
        <begin position="139"/>
        <end position="161"/>
    </location>
</feature>
<name>A0ABZ2YAQ6_9BACT</name>
<proteinExistence type="inferred from homology"/>
<feature type="transmembrane region" description="Helical" evidence="7">
    <location>
        <begin position="182"/>
        <end position="207"/>
    </location>
</feature>
<keyword evidence="10" id="KW-1185">Reference proteome</keyword>
<evidence type="ECO:0000256" key="3">
    <source>
        <dbReference type="ARBA" id="ARBA00022475"/>
    </source>
</evidence>
<evidence type="ECO:0000256" key="5">
    <source>
        <dbReference type="ARBA" id="ARBA00022989"/>
    </source>
</evidence>
<protein>
    <submittedName>
        <fullName evidence="9">Carbohydrate ABC transporter permease</fullName>
    </submittedName>
</protein>
<reference evidence="9 10" key="1">
    <citation type="submission" date="2023-03" db="EMBL/GenBank/DDBJ databases">
        <title>Novel Species.</title>
        <authorList>
            <person name="Ma S."/>
        </authorList>
    </citation>
    <scope>NUCLEOTIDE SEQUENCE [LARGE SCALE GENOMIC DNA]</scope>
    <source>
        <strain evidence="9 10">B11</strain>
    </source>
</reference>
<feature type="transmembrane region" description="Helical" evidence="7">
    <location>
        <begin position="12"/>
        <end position="31"/>
    </location>
</feature>
<dbReference type="Pfam" id="PF00528">
    <property type="entry name" value="BPD_transp_1"/>
    <property type="match status" value="1"/>
</dbReference>
<dbReference type="CDD" id="cd06261">
    <property type="entry name" value="TM_PBP2"/>
    <property type="match status" value="1"/>
</dbReference>
<dbReference type="PROSITE" id="PS50928">
    <property type="entry name" value="ABC_TM1"/>
    <property type="match status" value="1"/>
</dbReference>
<dbReference type="Proteomes" id="UP001461341">
    <property type="component" value="Chromosome"/>
</dbReference>
<evidence type="ECO:0000313" key="9">
    <source>
        <dbReference type="EMBL" id="WZL76095.1"/>
    </source>
</evidence>
<keyword evidence="2 7" id="KW-0813">Transport</keyword>
<evidence type="ECO:0000256" key="7">
    <source>
        <dbReference type="RuleBase" id="RU363032"/>
    </source>
</evidence>
<dbReference type="InterPro" id="IPR000515">
    <property type="entry name" value="MetI-like"/>
</dbReference>
<keyword evidence="6 7" id="KW-0472">Membrane</keyword>
<comment type="subcellular location">
    <subcellularLocation>
        <location evidence="1 7">Cell membrane</location>
        <topology evidence="1 7">Multi-pass membrane protein</topology>
    </subcellularLocation>
</comment>
<evidence type="ECO:0000256" key="1">
    <source>
        <dbReference type="ARBA" id="ARBA00004651"/>
    </source>
</evidence>
<keyword evidence="4 7" id="KW-0812">Transmembrane</keyword>
<keyword evidence="5 7" id="KW-1133">Transmembrane helix</keyword>
<feature type="transmembrane region" description="Helical" evidence="7">
    <location>
        <begin position="106"/>
        <end position="127"/>
    </location>
</feature>
<feature type="transmembrane region" description="Helical" evidence="7">
    <location>
        <begin position="237"/>
        <end position="260"/>
    </location>
</feature>
<accession>A0ABZ2YAQ6</accession>
<dbReference type="PANTHER" id="PTHR32243">
    <property type="entry name" value="MALTOSE TRANSPORT SYSTEM PERMEASE-RELATED"/>
    <property type="match status" value="1"/>
</dbReference>
<dbReference type="Gene3D" id="1.10.3720.10">
    <property type="entry name" value="MetI-like"/>
    <property type="match status" value="1"/>
</dbReference>
<evidence type="ECO:0000256" key="6">
    <source>
        <dbReference type="ARBA" id="ARBA00023136"/>
    </source>
</evidence>
<evidence type="ECO:0000313" key="10">
    <source>
        <dbReference type="Proteomes" id="UP001461341"/>
    </source>
</evidence>
<comment type="similarity">
    <text evidence="7">Belongs to the binding-protein-dependent transport system permease family.</text>
</comment>
<dbReference type="SUPFAM" id="SSF161098">
    <property type="entry name" value="MetI-like"/>
    <property type="match status" value="1"/>
</dbReference>
<gene>
    <name evidence="9" type="ORF">QBE54_11060</name>
</gene>
<evidence type="ECO:0000256" key="2">
    <source>
        <dbReference type="ARBA" id="ARBA00022448"/>
    </source>
</evidence>
<organism evidence="9 10">
    <name type="scientific">Thermatribacter velox</name>
    <dbReference type="NCBI Taxonomy" id="3039681"/>
    <lineage>
        <taxon>Bacteria</taxon>
        <taxon>Pseudomonadati</taxon>
        <taxon>Atribacterota</taxon>
        <taxon>Atribacteria</taxon>
        <taxon>Atribacterales</taxon>
        <taxon>Thermatribacteraceae</taxon>
        <taxon>Thermatribacter</taxon>
    </lineage>
</organism>
<dbReference type="InterPro" id="IPR050901">
    <property type="entry name" value="BP-dep_ABC_trans_perm"/>
</dbReference>
<keyword evidence="3" id="KW-1003">Cell membrane</keyword>
<evidence type="ECO:0000259" key="8">
    <source>
        <dbReference type="PROSITE" id="PS50928"/>
    </source>
</evidence>
<feature type="transmembrane region" description="Helical" evidence="7">
    <location>
        <begin position="69"/>
        <end position="94"/>
    </location>
</feature>
<feature type="domain" description="ABC transmembrane type-1" evidence="8">
    <location>
        <begin position="70"/>
        <end position="260"/>
    </location>
</feature>
<sequence length="275" mass="30348">MKRTKHYVKLPSYVVLIVAILFFIFPIYWAVATSFKEAKLAFSESPVWLFKTRFENYKVVIFERNLPRFLINSVIVTLLSTLLTLALGVCVGYSIAIRKIKGGNQIASWILSLRMVPPIVTAVPIYLIARRLNLLDTHLVLILVYAFMNLPVASWLIKSYFEDIPLELEEAAIVDGCTYSQALVKIILPLASPGIAATGVICAIFAWNEFLYANILTGNVANTAPVALTAYATPVGILWGEIFAAGSLIMLPVIVAGLALQRYLVRGLTLGALKE</sequence>
<dbReference type="EMBL" id="CP121689">
    <property type="protein sequence ID" value="WZL76095.1"/>
    <property type="molecule type" value="Genomic_DNA"/>
</dbReference>
<evidence type="ECO:0000256" key="4">
    <source>
        <dbReference type="ARBA" id="ARBA00022692"/>
    </source>
</evidence>